<dbReference type="Proteomes" id="UP000286716">
    <property type="component" value="Unassembled WGS sequence"/>
</dbReference>
<evidence type="ECO:0000313" key="2">
    <source>
        <dbReference type="Proteomes" id="UP000286716"/>
    </source>
</evidence>
<evidence type="ECO:0008006" key="3">
    <source>
        <dbReference type="Google" id="ProtNLM"/>
    </source>
</evidence>
<proteinExistence type="predicted"/>
<sequence length="346" mass="35816">MTELSRGGRNWKFLLALAVLLVIFLFPLVHGLISGVGAPGAAPATPDPRPADVDILTVPGTGPAAGFDACSVLSPDVVAAAGLRYPSGIVRTGPEPGRPLGTNSCGGPVGPQSGSVPPVVLLTVGEQQVRGTATSHGVPYDRGTGESPADAVVTFPAARLKMTRFAELADGETAVAKLIDGIAARLAEGPKPAPEYRYPAPYDLVAKPCDALPAELFRALTGHPTDGTESETLAQHEVLSVSGSDVKISCARASTAGETVAVTQMIYRDADAAVAETRFLCEHQPGWTALPVPIGDYSCVSPGTGGHHQILFRAGRDRVLLEYRADHPSAGDLAGTARKIFDALPH</sequence>
<reference evidence="1 2" key="1">
    <citation type="submission" date="2018-05" db="EMBL/GenBank/DDBJ databases">
        <title>Evolution of GPA BGCs.</title>
        <authorList>
            <person name="Waglechner N."/>
            <person name="Wright G.D."/>
        </authorList>
    </citation>
    <scope>NUCLEOTIDE SEQUENCE [LARGE SCALE GENOMIC DNA]</scope>
    <source>
        <strain evidence="1 2">DSM 5908</strain>
    </source>
</reference>
<dbReference type="OrthoDB" id="3597179at2"/>
<gene>
    <name evidence="1" type="ORF">DMA12_34760</name>
</gene>
<protein>
    <recommendedName>
        <fullName evidence="3">DUF3558 domain-containing protein</fullName>
    </recommendedName>
</protein>
<accession>A0A428W497</accession>
<dbReference type="EMBL" id="QHHU01000063">
    <property type="protein sequence ID" value="RSM37921.1"/>
    <property type="molecule type" value="Genomic_DNA"/>
</dbReference>
<dbReference type="RefSeq" id="WP_020646502.1">
    <property type="nucleotide sequence ID" value="NZ_QHHU01000063.1"/>
</dbReference>
<dbReference type="AlphaFoldDB" id="A0A428W497"/>
<organism evidence="1 2">
    <name type="scientific">Amycolatopsis balhimycina DSM 5908</name>
    <dbReference type="NCBI Taxonomy" id="1081091"/>
    <lineage>
        <taxon>Bacteria</taxon>
        <taxon>Bacillati</taxon>
        <taxon>Actinomycetota</taxon>
        <taxon>Actinomycetes</taxon>
        <taxon>Pseudonocardiales</taxon>
        <taxon>Pseudonocardiaceae</taxon>
        <taxon>Amycolatopsis</taxon>
    </lineage>
</organism>
<comment type="caution">
    <text evidence="1">The sequence shown here is derived from an EMBL/GenBank/DDBJ whole genome shotgun (WGS) entry which is preliminary data.</text>
</comment>
<keyword evidence="2" id="KW-1185">Reference proteome</keyword>
<evidence type="ECO:0000313" key="1">
    <source>
        <dbReference type="EMBL" id="RSM37921.1"/>
    </source>
</evidence>
<name>A0A428W497_AMYBA</name>